<comment type="caution">
    <text evidence="3">The sequence shown here is derived from an EMBL/GenBank/DDBJ whole genome shotgun (WGS) entry which is preliminary data.</text>
</comment>
<feature type="compositionally biased region" description="Basic and acidic residues" evidence="1">
    <location>
        <begin position="1"/>
        <end position="19"/>
    </location>
</feature>
<feature type="compositionally biased region" description="Low complexity" evidence="1">
    <location>
        <begin position="154"/>
        <end position="168"/>
    </location>
</feature>
<reference evidence="3" key="1">
    <citation type="journal article" date="2023" name="Mol. Biol. Evol.">
        <title>Third-Generation Sequencing Reveals the Adaptive Role of the Epigenome in Three Deep-Sea Polychaetes.</title>
        <authorList>
            <person name="Perez M."/>
            <person name="Aroh O."/>
            <person name="Sun Y."/>
            <person name="Lan Y."/>
            <person name="Juniper S.K."/>
            <person name="Young C.R."/>
            <person name="Angers B."/>
            <person name="Qian P.Y."/>
        </authorList>
    </citation>
    <scope>NUCLEOTIDE SEQUENCE</scope>
    <source>
        <strain evidence="3">R07B-5</strain>
    </source>
</reference>
<feature type="compositionally biased region" description="Basic and acidic residues" evidence="1">
    <location>
        <begin position="666"/>
        <end position="693"/>
    </location>
</feature>
<dbReference type="EMBL" id="JAODUO010000077">
    <property type="protein sequence ID" value="KAK2190537.1"/>
    <property type="molecule type" value="Genomic_DNA"/>
</dbReference>
<feature type="domain" description="Fibronectin type-III" evidence="2">
    <location>
        <begin position="419"/>
        <end position="513"/>
    </location>
</feature>
<feature type="compositionally biased region" description="Basic and acidic residues" evidence="1">
    <location>
        <begin position="1173"/>
        <end position="1184"/>
    </location>
</feature>
<dbReference type="AlphaFoldDB" id="A0AAD9P9B5"/>
<feature type="region of interest" description="Disordered" evidence="1">
    <location>
        <begin position="820"/>
        <end position="1070"/>
    </location>
</feature>
<feature type="compositionally biased region" description="Polar residues" evidence="1">
    <location>
        <begin position="49"/>
        <end position="61"/>
    </location>
</feature>
<dbReference type="InterPro" id="IPR003961">
    <property type="entry name" value="FN3_dom"/>
</dbReference>
<sequence length="1206" mass="130245">MEKLTPQIGEEKHSLKDMQLEDVTSSETRYLPINSELTMSPLKPLHLGTSPTALPQDSPTAGTHPKDVPERDTSSSSVPPSSGDSQHQQESRYLQYENRPIKPLNQNRRIAANFAFSPKMQGIKPQPSNSRPQPHCSRWSEREPVSTEVTLNDSSNGSSSVSSSNVTSELKLLKDILQSKRAKLSGVRRSHSAHVHSDANKEQIRSSVSSSLYKSEYSPDKYMSGRRSTRSRGSGGSREYGVERRRDSGSGSSRKVRDDTDGVVQSLQTWKSDVLCSREELVNHKHLAEEAKSSQSTTETPTALESRNSHLCQQSAQGRQQSSQLSVDASQQVHLSLKESELETTCQSLQKQEVLTSISNYVFQGGVISADQDDTGASCDIRLSIDTEDHLHVAHPGSSRCSLSPSSPTSTPAPGIPTPPENLRIFQRTATSGVLQWEASVIHSSSGKLSNKPIIGYRVYANGCAKGMVAGTQMKALVEGLSSTNTYRLTVRAVAALGDSADSNIVIVHAEGEEGRDTPKSPPPPPDDDNDSPDTQRGKHPDTNNGGSPPGGSPPGGDTEPPGGSAEGSRRSSRGSNAGSGTHEDGTTCLHSSSGSLDMLECQSSPPGAPHTSTPISRTQAELGCDVDSGCWTSPMSSEKRQQVSPVFVPQHKDERRSRVSQSPDRQQRHLETKQKITMDDQKSTLGLDDERGGSVALLSSSPRIQEALIKRLEVGRDKGMLVEMKMAAKMHKRKTGPDVSLPLKAVRNSADGDSKSVDKSDITMYVDAMVSQTAGGQTAGGQTAGGQTTGGQMEDVKDNMKDNTHDIADTVHSRIPVYNCKRSPSHVPDTDAQVSHKDGITSEDRGVLKEHGSDSGKRVHRKSSVKSLQCRRDGSSDRETDGVERRRGSVSSRSSSHSRRSSVDSTTGTHSSGAVDRVAKNDSEDSLSGHDSLQNSPSSRQRKDSSSESRRTLGQSPQQKHQKTTRRDGKMSTEVSPSTTQTLDDSELENVLLEAPVPVAPPSVSSRRRRTSGSPMRPTEKVAVSERLREEGSVRRSVTTESRQKRHRDRNNASGDSDTRRSPTVKRPEGSVYNVVTVYQWNTVVSPCSVSPPPGDRPVSHTEKSELVRPRNDLAASVQSMKGETEGQYTLRQCVSLLPAGVEMGSPSSLPGPSAVKSSKVAGQATSSPRPGSERGTQKERRINLGTKAADLFAKLQQRLSANKS</sequence>
<protein>
    <recommendedName>
        <fullName evidence="2">Fibronectin type-III domain-containing protein</fullName>
    </recommendedName>
</protein>
<feature type="compositionally biased region" description="Low complexity" evidence="1">
    <location>
        <begin position="206"/>
        <end position="216"/>
    </location>
</feature>
<dbReference type="InterPro" id="IPR013783">
    <property type="entry name" value="Ig-like_fold"/>
</dbReference>
<evidence type="ECO:0000259" key="2">
    <source>
        <dbReference type="PROSITE" id="PS50853"/>
    </source>
</evidence>
<feature type="compositionally biased region" description="Polar residues" evidence="1">
    <location>
        <begin position="974"/>
        <end position="984"/>
    </location>
</feature>
<dbReference type="InterPro" id="IPR057884">
    <property type="entry name" value="FN3_RIM-BP1/2/3"/>
</dbReference>
<feature type="region of interest" description="Disordered" evidence="1">
    <location>
        <begin position="510"/>
        <end position="695"/>
    </location>
</feature>
<feature type="compositionally biased region" description="Basic and acidic residues" evidence="1">
    <location>
        <begin position="871"/>
        <end position="888"/>
    </location>
</feature>
<feature type="compositionally biased region" description="Basic and acidic residues" evidence="1">
    <location>
        <begin position="1019"/>
        <end position="1035"/>
    </location>
</feature>
<feature type="compositionally biased region" description="Basic and acidic residues" evidence="1">
    <location>
        <begin position="510"/>
        <end position="519"/>
    </location>
</feature>
<feature type="compositionally biased region" description="Basic and acidic residues" evidence="1">
    <location>
        <begin position="195"/>
        <end position="204"/>
    </location>
</feature>
<dbReference type="PROSITE" id="PS50853">
    <property type="entry name" value="FN3"/>
    <property type="match status" value="1"/>
</dbReference>
<feature type="compositionally biased region" description="Basic and acidic residues" evidence="1">
    <location>
        <begin position="942"/>
        <end position="952"/>
    </location>
</feature>
<feature type="compositionally biased region" description="Basic and acidic residues" evidence="1">
    <location>
        <begin position="64"/>
        <end position="73"/>
    </location>
</feature>
<dbReference type="SUPFAM" id="SSF49265">
    <property type="entry name" value="Fibronectin type III"/>
    <property type="match status" value="1"/>
</dbReference>
<dbReference type="Pfam" id="PF25523">
    <property type="entry name" value="Ig_RIMBP2"/>
    <property type="match status" value="1"/>
</dbReference>
<organism evidence="3 4">
    <name type="scientific">Ridgeia piscesae</name>
    <name type="common">Tubeworm</name>
    <dbReference type="NCBI Taxonomy" id="27915"/>
    <lineage>
        <taxon>Eukaryota</taxon>
        <taxon>Metazoa</taxon>
        <taxon>Spiralia</taxon>
        <taxon>Lophotrochozoa</taxon>
        <taxon>Annelida</taxon>
        <taxon>Polychaeta</taxon>
        <taxon>Sedentaria</taxon>
        <taxon>Canalipalpata</taxon>
        <taxon>Sabellida</taxon>
        <taxon>Siboglinidae</taxon>
        <taxon>Ridgeia</taxon>
    </lineage>
</organism>
<evidence type="ECO:0000256" key="1">
    <source>
        <dbReference type="SAM" id="MobiDB-lite"/>
    </source>
</evidence>
<feature type="compositionally biased region" description="Basic and acidic residues" evidence="1">
    <location>
        <begin position="1099"/>
        <end position="1110"/>
    </location>
</feature>
<proteinExistence type="predicted"/>
<feature type="compositionally biased region" description="Low complexity" evidence="1">
    <location>
        <begin position="398"/>
        <end position="413"/>
    </location>
</feature>
<dbReference type="Proteomes" id="UP001209878">
    <property type="component" value="Unassembled WGS sequence"/>
</dbReference>
<accession>A0AAD9P9B5</accession>
<feature type="region of interest" description="Disordered" evidence="1">
    <location>
        <begin position="181"/>
        <end position="262"/>
    </location>
</feature>
<dbReference type="Gene3D" id="2.60.40.10">
    <property type="entry name" value="Immunoglobulins"/>
    <property type="match status" value="1"/>
</dbReference>
<feature type="region of interest" description="Disordered" evidence="1">
    <location>
        <begin position="1088"/>
        <end position="1110"/>
    </location>
</feature>
<feature type="compositionally biased region" description="Low complexity" evidence="1">
    <location>
        <begin position="313"/>
        <end position="326"/>
    </location>
</feature>
<dbReference type="SMART" id="SM00060">
    <property type="entry name" value="FN3"/>
    <property type="match status" value="1"/>
</dbReference>
<feature type="compositionally biased region" description="Polar residues" evidence="1">
    <location>
        <begin position="589"/>
        <end position="620"/>
    </location>
</feature>
<feature type="region of interest" description="Disordered" evidence="1">
    <location>
        <begin position="286"/>
        <end position="327"/>
    </location>
</feature>
<feature type="region of interest" description="Disordered" evidence="1">
    <location>
        <begin position="396"/>
        <end position="418"/>
    </location>
</feature>
<feature type="compositionally biased region" description="Polar residues" evidence="1">
    <location>
        <begin position="293"/>
        <end position="312"/>
    </location>
</feature>
<feature type="compositionally biased region" description="Basic and acidic residues" evidence="1">
    <location>
        <begin position="835"/>
        <end position="858"/>
    </location>
</feature>
<evidence type="ECO:0000313" key="3">
    <source>
        <dbReference type="EMBL" id="KAK2190537.1"/>
    </source>
</evidence>
<name>A0AAD9P9B5_RIDPI</name>
<feature type="region of interest" description="Disordered" evidence="1">
    <location>
        <begin position="1144"/>
        <end position="1187"/>
    </location>
</feature>
<feature type="compositionally biased region" description="Gly residues" evidence="1">
    <location>
        <begin position="778"/>
        <end position="790"/>
    </location>
</feature>
<feature type="compositionally biased region" description="Basic residues" evidence="1">
    <location>
        <begin position="181"/>
        <end position="194"/>
    </location>
</feature>
<feature type="compositionally biased region" description="Polar residues" evidence="1">
    <location>
        <begin position="83"/>
        <end position="92"/>
    </location>
</feature>
<gene>
    <name evidence="3" type="ORF">NP493_77g05040</name>
</gene>
<feature type="compositionally biased region" description="Basic and acidic residues" evidence="1">
    <location>
        <begin position="1058"/>
        <end position="1070"/>
    </location>
</feature>
<dbReference type="InterPro" id="IPR036116">
    <property type="entry name" value="FN3_sf"/>
</dbReference>
<feature type="region of interest" description="Disordered" evidence="1">
    <location>
        <begin position="1"/>
        <end position="168"/>
    </location>
</feature>
<feature type="region of interest" description="Disordered" evidence="1">
    <location>
        <begin position="775"/>
        <end position="800"/>
    </location>
</feature>
<dbReference type="CDD" id="cd00063">
    <property type="entry name" value="FN3"/>
    <property type="match status" value="1"/>
</dbReference>
<keyword evidence="4" id="KW-1185">Reference proteome</keyword>
<evidence type="ECO:0000313" key="4">
    <source>
        <dbReference type="Proteomes" id="UP001209878"/>
    </source>
</evidence>